<feature type="compositionally biased region" description="Polar residues" evidence="1">
    <location>
        <begin position="59"/>
        <end position="74"/>
    </location>
</feature>
<dbReference type="EMBL" id="JALLPJ020000702">
    <property type="protein sequence ID" value="KAL3785121.1"/>
    <property type="molecule type" value="Genomic_DNA"/>
</dbReference>
<sequence>MFSLLFYSSKQAVLINMKLSPLFTTIIVALSVSSAMARRTGRGWNRDDDDWWGVASKSSKTAQPTFYPTLSPTLSGKSSKSWWGGWKDDGDDDWKGWRGYNHKKQHKKKLHHEKKRNGHRNHWGRDLVGEDLDAANEVAVDKEVLDLSGK</sequence>
<dbReference type="Proteomes" id="UP001530400">
    <property type="component" value="Unassembled WGS sequence"/>
</dbReference>
<evidence type="ECO:0000256" key="1">
    <source>
        <dbReference type="SAM" id="MobiDB-lite"/>
    </source>
</evidence>
<evidence type="ECO:0000313" key="2">
    <source>
        <dbReference type="EMBL" id="KAL3785121.1"/>
    </source>
</evidence>
<dbReference type="AlphaFoldDB" id="A0ABD3PD29"/>
<gene>
    <name evidence="2" type="ORF">ACHAWO_007944</name>
</gene>
<accession>A0ABD3PD29</accession>
<name>A0ABD3PD29_9STRA</name>
<feature type="region of interest" description="Disordered" evidence="1">
    <location>
        <begin position="59"/>
        <end position="82"/>
    </location>
</feature>
<protein>
    <submittedName>
        <fullName evidence="2">Uncharacterized protein</fullName>
    </submittedName>
</protein>
<feature type="compositionally biased region" description="Basic residues" evidence="1">
    <location>
        <begin position="103"/>
        <end position="122"/>
    </location>
</feature>
<proteinExistence type="predicted"/>
<reference evidence="2 3" key="1">
    <citation type="submission" date="2024-10" db="EMBL/GenBank/DDBJ databases">
        <title>Updated reference genomes for cyclostephanoid diatoms.</title>
        <authorList>
            <person name="Roberts W.R."/>
            <person name="Alverson A.J."/>
        </authorList>
    </citation>
    <scope>NUCLEOTIDE SEQUENCE [LARGE SCALE GENOMIC DNA]</scope>
    <source>
        <strain evidence="2 3">AJA010-31</strain>
    </source>
</reference>
<organism evidence="2 3">
    <name type="scientific">Cyclotella atomus</name>
    <dbReference type="NCBI Taxonomy" id="382360"/>
    <lineage>
        <taxon>Eukaryota</taxon>
        <taxon>Sar</taxon>
        <taxon>Stramenopiles</taxon>
        <taxon>Ochrophyta</taxon>
        <taxon>Bacillariophyta</taxon>
        <taxon>Coscinodiscophyceae</taxon>
        <taxon>Thalassiosirophycidae</taxon>
        <taxon>Stephanodiscales</taxon>
        <taxon>Stephanodiscaceae</taxon>
        <taxon>Cyclotella</taxon>
    </lineage>
</organism>
<keyword evidence="3" id="KW-1185">Reference proteome</keyword>
<comment type="caution">
    <text evidence="2">The sequence shown here is derived from an EMBL/GenBank/DDBJ whole genome shotgun (WGS) entry which is preliminary data.</text>
</comment>
<evidence type="ECO:0000313" key="3">
    <source>
        <dbReference type="Proteomes" id="UP001530400"/>
    </source>
</evidence>
<feature type="region of interest" description="Disordered" evidence="1">
    <location>
        <begin position="103"/>
        <end position="123"/>
    </location>
</feature>